<evidence type="ECO:0000256" key="1">
    <source>
        <dbReference type="ARBA" id="ARBA00004370"/>
    </source>
</evidence>
<evidence type="ECO:0000313" key="14">
    <source>
        <dbReference type="Proteomes" id="UP000288730"/>
    </source>
</evidence>
<dbReference type="GO" id="GO:0009002">
    <property type="term" value="F:serine-type D-Ala-D-Ala carboxypeptidase activity"/>
    <property type="evidence" value="ECO:0007669"/>
    <property type="project" value="UniProtKB-EC"/>
</dbReference>
<dbReference type="PANTHER" id="PTHR32282">
    <property type="entry name" value="BINDING PROTEIN TRANSPEPTIDASE, PUTATIVE-RELATED"/>
    <property type="match status" value="1"/>
</dbReference>
<comment type="subcellular location">
    <subcellularLocation>
        <location evidence="1">Membrane</location>
    </subcellularLocation>
</comment>
<protein>
    <submittedName>
        <fullName evidence="13">Bifunctional glycosyl transferase/transpeptidase</fullName>
    </submittedName>
</protein>
<dbReference type="SUPFAM" id="SSF56601">
    <property type="entry name" value="beta-lactamase/transpeptidase-like"/>
    <property type="match status" value="1"/>
</dbReference>
<dbReference type="PANTHER" id="PTHR32282:SF11">
    <property type="entry name" value="PENICILLIN-BINDING PROTEIN 1B"/>
    <property type="match status" value="1"/>
</dbReference>
<reference evidence="13 14" key="1">
    <citation type="submission" date="2019-01" db="EMBL/GenBank/DDBJ databases">
        <title>Genomic analysis of febrile catheter-associated UTI E. coli isolates.</title>
        <authorList>
            <person name="Potter R."/>
            <person name="Zou Z."/>
            <person name="Henderson J."/>
            <person name="Dantas G."/>
        </authorList>
    </citation>
    <scope>NUCLEOTIDE SEQUENCE [LARGE SCALE GENOMIC DNA]</scope>
    <source>
        <strain evidence="13 14">29_CAASB</strain>
    </source>
</reference>
<keyword evidence="5" id="KW-0133">Cell shape</keyword>
<dbReference type="GO" id="GO:0030288">
    <property type="term" value="C:outer membrane-bounded periplasmic space"/>
    <property type="evidence" value="ECO:0007669"/>
    <property type="project" value="TreeGrafter"/>
</dbReference>
<dbReference type="Proteomes" id="UP000288730">
    <property type="component" value="Unassembled WGS sequence"/>
</dbReference>
<keyword evidence="6" id="KW-0573">Peptidoglycan synthesis</keyword>
<dbReference type="EMBL" id="SCJN01000260">
    <property type="protein sequence ID" value="RXD10309.1"/>
    <property type="molecule type" value="Genomic_DNA"/>
</dbReference>
<evidence type="ECO:0000256" key="9">
    <source>
        <dbReference type="ARBA" id="ARBA00034000"/>
    </source>
</evidence>
<dbReference type="InterPro" id="IPR050396">
    <property type="entry name" value="Glycosyltr_51/Transpeptidase"/>
</dbReference>
<dbReference type="AlphaFoldDB" id="A0A444R734"/>
<keyword evidence="4 13" id="KW-0808">Transferase</keyword>
<keyword evidence="7" id="KW-0472">Membrane</keyword>
<sequence length="247" mass="26682">KLGVPKDQLNPVPAMLLGALNLTPIEVAQAFQTIASGGNRAPLSALRSVIAEDGKVLYQSFPQAERAVPAQAAYLTLWTMQQVVQRGTGRQLGAKYPNLHLAGKTGTTNNNVDTWFAGIDGSTVTITWVGRDNNQPTKLYGASGAMSIYQRYLANQTPTPLNLVPPEDIADMGVDYDGNFVCSGGMRVLPVWTSDPQSLCQQSEMQQQPSGNPFDQSSQPQQQQPAQQEQKDSDGVAGWIKEMFGSN</sequence>
<feature type="compositionally biased region" description="Low complexity" evidence="11">
    <location>
        <begin position="201"/>
        <end position="228"/>
    </location>
</feature>
<evidence type="ECO:0000256" key="4">
    <source>
        <dbReference type="ARBA" id="ARBA00022679"/>
    </source>
</evidence>
<evidence type="ECO:0000259" key="12">
    <source>
        <dbReference type="Pfam" id="PF00905"/>
    </source>
</evidence>
<dbReference type="GO" id="GO:0071555">
    <property type="term" value="P:cell wall organization"/>
    <property type="evidence" value="ECO:0007669"/>
    <property type="project" value="UniProtKB-KW"/>
</dbReference>
<name>A0A444R734_ECOLX</name>
<evidence type="ECO:0000256" key="3">
    <source>
        <dbReference type="ARBA" id="ARBA00022676"/>
    </source>
</evidence>
<comment type="catalytic activity">
    <reaction evidence="9">
        <text>Preferential cleavage: (Ac)2-L-Lys-D-Ala-|-D-Ala. Also transpeptidation of peptidyl-alanyl moieties that are N-acyl substituents of D-alanine.</text>
        <dbReference type="EC" id="3.4.16.4"/>
    </reaction>
</comment>
<dbReference type="GO" id="GO:0008955">
    <property type="term" value="F:peptidoglycan glycosyltransferase activity"/>
    <property type="evidence" value="ECO:0007669"/>
    <property type="project" value="UniProtKB-EC"/>
</dbReference>
<accession>A0A444R734</accession>
<gene>
    <name evidence="13" type="primary">mrcB</name>
    <name evidence="13" type="synonym">ponB</name>
    <name evidence="13" type="ORF">EPS76_22375</name>
</gene>
<evidence type="ECO:0000256" key="7">
    <source>
        <dbReference type="ARBA" id="ARBA00023136"/>
    </source>
</evidence>
<dbReference type="InterPro" id="IPR012338">
    <property type="entry name" value="Beta-lactam/transpept-like"/>
</dbReference>
<evidence type="ECO:0000256" key="6">
    <source>
        <dbReference type="ARBA" id="ARBA00022984"/>
    </source>
</evidence>
<evidence type="ECO:0000256" key="11">
    <source>
        <dbReference type="SAM" id="MobiDB-lite"/>
    </source>
</evidence>
<dbReference type="GO" id="GO:0009252">
    <property type="term" value="P:peptidoglycan biosynthetic process"/>
    <property type="evidence" value="ECO:0007669"/>
    <property type="project" value="UniProtKB-KW"/>
</dbReference>
<comment type="caution">
    <text evidence="13">The sequence shown here is derived from an EMBL/GenBank/DDBJ whole genome shotgun (WGS) entry which is preliminary data.</text>
</comment>
<dbReference type="Gene3D" id="3.40.710.10">
    <property type="entry name" value="DD-peptidase/beta-lactamase superfamily"/>
    <property type="match status" value="1"/>
</dbReference>
<dbReference type="GO" id="GO:0008360">
    <property type="term" value="P:regulation of cell shape"/>
    <property type="evidence" value="ECO:0007669"/>
    <property type="project" value="UniProtKB-KW"/>
</dbReference>
<feature type="domain" description="Penicillin-binding protein transpeptidase" evidence="12">
    <location>
        <begin position="18"/>
        <end position="120"/>
    </location>
</feature>
<proteinExistence type="predicted"/>
<dbReference type="GO" id="GO:0008658">
    <property type="term" value="F:penicillin binding"/>
    <property type="evidence" value="ECO:0007669"/>
    <property type="project" value="InterPro"/>
</dbReference>
<evidence type="ECO:0000256" key="10">
    <source>
        <dbReference type="ARBA" id="ARBA00049902"/>
    </source>
</evidence>
<dbReference type="GO" id="GO:0016020">
    <property type="term" value="C:membrane"/>
    <property type="evidence" value="ECO:0007669"/>
    <property type="project" value="UniProtKB-SubCell"/>
</dbReference>
<feature type="non-terminal residue" evidence="13">
    <location>
        <position position="1"/>
    </location>
</feature>
<keyword evidence="3" id="KW-0328">Glycosyltransferase</keyword>
<keyword evidence="8" id="KW-0961">Cell wall biogenesis/degradation</keyword>
<evidence type="ECO:0000256" key="5">
    <source>
        <dbReference type="ARBA" id="ARBA00022960"/>
    </source>
</evidence>
<evidence type="ECO:0000313" key="13">
    <source>
        <dbReference type="EMBL" id="RXD10309.1"/>
    </source>
</evidence>
<evidence type="ECO:0000256" key="2">
    <source>
        <dbReference type="ARBA" id="ARBA00022475"/>
    </source>
</evidence>
<evidence type="ECO:0000256" key="8">
    <source>
        <dbReference type="ARBA" id="ARBA00023316"/>
    </source>
</evidence>
<dbReference type="Pfam" id="PF00905">
    <property type="entry name" value="Transpeptidase"/>
    <property type="match status" value="1"/>
</dbReference>
<keyword evidence="2" id="KW-1003">Cell membrane</keyword>
<dbReference type="InterPro" id="IPR001460">
    <property type="entry name" value="PCN-bd_Tpept"/>
</dbReference>
<feature type="region of interest" description="Disordered" evidence="11">
    <location>
        <begin position="201"/>
        <end position="238"/>
    </location>
</feature>
<organism evidence="13 14">
    <name type="scientific">Escherichia coli</name>
    <dbReference type="NCBI Taxonomy" id="562"/>
    <lineage>
        <taxon>Bacteria</taxon>
        <taxon>Pseudomonadati</taxon>
        <taxon>Pseudomonadota</taxon>
        <taxon>Gammaproteobacteria</taxon>
        <taxon>Enterobacterales</taxon>
        <taxon>Enterobacteriaceae</taxon>
        <taxon>Escherichia</taxon>
    </lineage>
</organism>
<comment type="catalytic activity">
    <reaction evidence="10">
        <text>[GlcNAc-(1-&gt;4)-Mur2Ac(oyl-L-Ala-gamma-D-Glu-L-Lys-D-Ala-D-Ala)](n)-di-trans,octa-cis-undecaprenyl diphosphate + beta-D-GlcNAc-(1-&gt;4)-Mur2Ac(oyl-L-Ala-gamma-D-Glu-L-Lys-D-Ala-D-Ala)-di-trans,octa-cis-undecaprenyl diphosphate = [GlcNAc-(1-&gt;4)-Mur2Ac(oyl-L-Ala-gamma-D-Glu-L-Lys-D-Ala-D-Ala)](n+1)-di-trans,octa-cis-undecaprenyl diphosphate + di-trans,octa-cis-undecaprenyl diphosphate + H(+)</text>
        <dbReference type="Rhea" id="RHEA:23708"/>
        <dbReference type="Rhea" id="RHEA-COMP:9602"/>
        <dbReference type="Rhea" id="RHEA-COMP:9603"/>
        <dbReference type="ChEBI" id="CHEBI:15378"/>
        <dbReference type="ChEBI" id="CHEBI:58405"/>
        <dbReference type="ChEBI" id="CHEBI:60033"/>
        <dbReference type="ChEBI" id="CHEBI:78435"/>
        <dbReference type="EC" id="2.4.99.28"/>
    </reaction>
</comment>